<dbReference type="HOGENOM" id="CLU_022017_2_2_9"/>
<reference evidence="7 8" key="1">
    <citation type="submission" date="2009-01" db="EMBL/GenBank/DDBJ databases">
        <authorList>
            <person name="Fulton L."/>
            <person name="Clifton S."/>
            <person name="Fulton B."/>
            <person name="Xu J."/>
            <person name="Minx P."/>
            <person name="Pepin K.H."/>
            <person name="Johnson M."/>
            <person name="Bhonagiri V."/>
            <person name="Nash W.E."/>
            <person name="Mardis E.R."/>
            <person name="Wilson R.K."/>
        </authorList>
    </citation>
    <scope>NUCLEOTIDE SEQUENCE [LARGE SCALE GENOMIC DNA]</scope>
    <source>
        <strain evidence="7 8">DSM 5476</strain>
    </source>
</reference>
<organism evidence="7 8">
    <name type="scientific">[Clostridium] methylpentosum DSM 5476</name>
    <dbReference type="NCBI Taxonomy" id="537013"/>
    <lineage>
        <taxon>Bacteria</taxon>
        <taxon>Bacillati</taxon>
        <taxon>Bacillota</taxon>
        <taxon>Clostridia</taxon>
        <taxon>Eubacteriales</taxon>
        <taxon>Oscillospiraceae</taxon>
        <taxon>Oscillospiraceae incertae sedis</taxon>
    </lineage>
</organism>
<feature type="transmembrane region" description="Helical" evidence="6">
    <location>
        <begin position="89"/>
        <end position="110"/>
    </location>
</feature>
<proteinExistence type="predicted"/>
<feature type="transmembrane region" description="Helical" evidence="6">
    <location>
        <begin position="182"/>
        <end position="204"/>
    </location>
</feature>
<evidence type="ECO:0000313" key="8">
    <source>
        <dbReference type="Proteomes" id="UP000003340"/>
    </source>
</evidence>
<keyword evidence="8" id="KW-1185">Reference proteome</keyword>
<dbReference type="PANTHER" id="PTHR30250:SF24">
    <property type="entry name" value="STAGE V SPORULATION PROTEIN B"/>
    <property type="match status" value="1"/>
</dbReference>
<gene>
    <name evidence="7" type="ORF">CLOSTMETH_01551</name>
</gene>
<evidence type="ECO:0000256" key="2">
    <source>
        <dbReference type="ARBA" id="ARBA00022475"/>
    </source>
</evidence>
<dbReference type="eggNOG" id="COG2244">
    <property type="taxonomic scope" value="Bacteria"/>
</dbReference>
<feature type="transmembrane region" description="Helical" evidence="6">
    <location>
        <begin position="7"/>
        <end position="31"/>
    </location>
</feature>
<comment type="subcellular location">
    <subcellularLocation>
        <location evidence="1">Cell membrane</location>
        <topology evidence="1">Multi-pass membrane protein</topology>
    </subcellularLocation>
</comment>
<feature type="transmembrane region" description="Helical" evidence="6">
    <location>
        <begin position="158"/>
        <end position="176"/>
    </location>
</feature>
<keyword evidence="2" id="KW-1003">Cell membrane</keyword>
<feature type="transmembrane region" description="Helical" evidence="6">
    <location>
        <begin position="122"/>
        <end position="146"/>
    </location>
</feature>
<feature type="transmembrane region" description="Helical" evidence="6">
    <location>
        <begin position="357"/>
        <end position="378"/>
    </location>
</feature>
<comment type="caution">
    <text evidence="7">The sequence shown here is derived from an EMBL/GenBank/DDBJ whole genome shotgun (WGS) entry which is preliminary data.</text>
</comment>
<dbReference type="InterPro" id="IPR002797">
    <property type="entry name" value="Polysacc_synth"/>
</dbReference>
<sequence length="516" mass="56424">MSKRTIVHGALIVLAASLITRILGFVFRVYISNQLGAEGMGLYQLVLSLYMLVVTFATSGISVAVSRMVAEQLEVNKYGSTKTVLRMSVAYSLLISIAAGILLFAFAVPLGNQILKDGRTILSLRCLAPSLPFMAVSACIRGYYFARRDSFKPSSAQVIEQVAKMAFIVAVIGWWLPYGDAFACAATVLGMTVGEIVSCAYVVFTYYAGRKKERGVVTKRWKTLKTILGISVPIQTSSTLHSALRLIENLLIISGLTVFTHGNSSAAIGSYGILKGMVLPLLSFPTSLISALVTTLVPEVAGANAGGKDQTVARAVRRVLQLTLLMSVFIVSVFMLFPEQLGTMFYGEREVGEMLKLLCFICPFMYLEMVTVGILNAVGEQVSPLRYNIIDSVLRIGMIFFFVPKGGIYAFLWIMIGSNLLTSLLNLRRLLKVTSVKLEFFSWIAKPGIAAAAVGLLVKLLCDHWMFAVFPTWLAILVGIGVASVCYILLLFLLGCVTKKDILWFKDCFHTPKKAK</sequence>
<dbReference type="PIRSF" id="PIRSF038958">
    <property type="entry name" value="PG_synth_SpoVB"/>
    <property type="match status" value="1"/>
</dbReference>
<feature type="transmembrane region" description="Helical" evidence="6">
    <location>
        <begin position="43"/>
        <end position="69"/>
    </location>
</feature>
<protein>
    <submittedName>
        <fullName evidence="7">Putative stage V sporulation protein B</fullName>
    </submittedName>
</protein>
<dbReference type="AlphaFoldDB" id="C0ECI1"/>
<keyword evidence="3 6" id="KW-0812">Transmembrane</keyword>
<feature type="transmembrane region" description="Helical" evidence="6">
    <location>
        <begin position="473"/>
        <end position="497"/>
    </location>
</feature>
<evidence type="ECO:0000256" key="6">
    <source>
        <dbReference type="SAM" id="Phobius"/>
    </source>
</evidence>
<dbReference type="Pfam" id="PF01943">
    <property type="entry name" value="Polysacc_synt"/>
    <property type="match status" value="1"/>
</dbReference>
<keyword evidence="4 6" id="KW-1133">Transmembrane helix</keyword>
<dbReference type="InterPro" id="IPR050833">
    <property type="entry name" value="Poly_Biosynth_Transport"/>
</dbReference>
<evidence type="ECO:0000256" key="5">
    <source>
        <dbReference type="ARBA" id="ARBA00023136"/>
    </source>
</evidence>
<feature type="transmembrane region" description="Helical" evidence="6">
    <location>
        <begin position="319"/>
        <end position="337"/>
    </location>
</feature>
<dbReference type="CDD" id="cd13124">
    <property type="entry name" value="MATE_SpoVB_like"/>
    <property type="match status" value="1"/>
</dbReference>
<keyword evidence="5 6" id="KW-0472">Membrane</keyword>
<dbReference type="Proteomes" id="UP000003340">
    <property type="component" value="Unassembled WGS sequence"/>
</dbReference>
<name>C0ECI1_9FIRM</name>
<dbReference type="STRING" id="537013.CLOSTMETH_01551"/>
<reference evidence="7 8" key="2">
    <citation type="submission" date="2009-02" db="EMBL/GenBank/DDBJ databases">
        <title>Draft genome sequence of Clostridium methylpentosum (DSM 5476).</title>
        <authorList>
            <person name="Sudarsanam P."/>
            <person name="Ley R."/>
            <person name="Guruge J."/>
            <person name="Turnbaugh P.J."/>
            <person name="Mahowald M."/>
            <person name="Liep D."/>
            <person name="Gordon J."/>
        </authorList>
    </citation>
    <scope>NUCLEOTIDE SEQUENCE [LARGE SCALE GENOMIC DNA]</scope>
    <source>
        <strain evidence="7 8">DSM 5476</strain>
    </source>
</reference>
<evidence type="ECO:0000256" key="4">
    <source>
        <dbReference type="ARBA" id="ARBA00022989"/>
    </source>
</evidence>
<feature type="transmembrane region" description="Helical" evidence="6">
    <location>
        <begin position="277"/>
        <end position="298"/>
    </location>
</feature>
<dbReference type="InterPro" id="IPR024923">
    <property type="entry name" value="PG_synth_SpoVB"/>
</dbReference>
<evidence type="ECO:0000256" key="1">
    <source>
        <dbReference type="ARBA" id="ARBA00004651"/>
    </source>
</evidence>
<evidence type="ECO:0000313" key="7">
    <source>
        <dbReference type="EMBL" id="EEG30796.1"/>
    </source>
</evidence>
<accession>C0ECI1</accession>
<evidence type="ECO:0000256" key="3">
    <source>
        <dbReference type="ARBA" id="ARBA00022692"/>
    </source>
</evidence>
<dbReference type="GO" id="GO:0005886">
    <property type="term" value="C:plasma membrane"/>
    <property type="evidence" value="ECO:0007669"/>
    <property type="project" value="UniProtKB-SubCell"/>
</dbReference>
<dbReference type="EMBL" id="ACEC01000052">
    <property type="protein sequence ID" value="EEG30796.1"/>
    <property type="molecule type" value="Genomic_DNA"/>
</dbReference>
<dbReference type="PANTHER" id="PTHR30250">
    <property type="entry name" value="PST FAMILY PREDICTED COLANIC ACID TRANSPORTER"/>
    <property type="match status" value="1"/>
</dbReference>